<gene>
    <name evidence="1" type="ORF">V6N12_029143</name>
</gene>
<evidence type="ECO:0000313" key="2">
    <source>
        <dbReference type="Proteomes" id="UP001472677"/>
    </source>
</evidence>
<keyword evidence="2" id="KW-1185">Reference proteome</keyword>
<dbReference type="EMBL" id="JBBPBM010001013">
    <property type="protein sequence ID" value="KAK8488354.1"/>
    <property type="molecule type" value="Genomic_DNA"/>
</dbReference>
<comment type="caution">
    <text evidence="1">The sequence shown here is derived from an EMBL/GenBank/DDBJ whole genome shotgun (WGS) entry which is preliminary data.</text>
</comment>
<accession>A0ABR2A664</accession>
<proteinExistence type="predicted"/>
<sequence>MSMSNDGTIGYTKGIPENKTNCFKKTQSDQGRHEDCQMVSYQVGKSKLFETEMVVEKPTIQLKKGDLVQIDAETLASYTFKRCRVQIETTWVTQIDELLDLLIGEHVFQIRVLEFEETIGPKCDGCCEIDGDSSSDKRYGIHKS</sequence>
<dbReference type="Proteomes" id="UP001472677">
    <property type="component" value="Unassembled WGS sequence"/>
</dbReference>
<protein>
    <submittedName>
        <fullName evidence="1">Uncharacterized protein</fullName>
    </submittedName>
</protein>
<reference evidence="1 2" key="1">
    <citation type="journal article" date="2024" name="G3 (Bethesda)">
        <title>Genome assembly of Hibiscus sabdariffa L. provides insights into metabolisms of medicinal natural products.</title>
        <authorList>
            <person name="Kim T."/>
        </authorList>
    </citation>
    <scope>NUCLEOTIDE SEQUENCE [LARGE SCALE GENOMIC DNA]</scope>
    <source>
        <strain evidence="1">TK-2024</strain>
        <tissue evidence="1">Old leaves</tissue>
    </source>
</reference>
<name>A0ABR2A664_9ROSI</name>
<evidence type="ECO:0000313" key="1">
    <source>
        <dbReference type="EMBL" id="KAK8488354.1"/>
    </source>
</evidence>
<organism evidence="1 2">
    <name type="scientific">Hibiscus sabdariffa</name>
    <name type="common">roselle</name>
    <dbReference type="NCBI Taxonomy" id="183260"/>
    <lineage>
        <taxon>Eukaryota</taxon>
        <taxon>Viridiplantae</taxon>
        <taxon>Streptophyta</taxon>
        <taxon>Embryophyta</taxon>
        <taxon>Tracheophyta</taxon>
        <taxon>Spermatophyta</taxon>
        <taxon>Magnoliopsida</taxon>
        <taxon>eudicotyledons</taxon>
        <taxon>Gunneridae</taxon>
        <taxon>Pentapetalae</taxon>
        <taxon>rosids</taxon>
        <taxon>malvids</taxon>
        <taxon>Malvales</taxon>
        <taxon>Malvaceae</taxon>
        <taxon>Malvoideae</taxon>
        <taxon>Hibiscus</taxon>
    </lineage>
</organism>